<protein>
    <submittedName>
        <fullName evidence="1">14687_t:CDS:1</fullName>
    </submittedName>
</protein>
<dbReference type="AlphaFoldDB" id="A0A9N9JFT4"/>
<evidence type="ECO:0000313" key="1">
    <source>
        <dbReference type="EMBL" id="CAG8778425.1"/>
    </source>
</evidence>
<comment type="caution">
    <text evidence="1">The sequence shown here is derived from an EMBL/GenBank/DDBJ whole genome shotgun (WGS) entry which is preliminary data.</text>
</comment>
<accession>A0A9N9JFT4</accession>
<proteinExistence type="predicted"/>
<dbReference type="EMBL" id="CAJVQA010023437">
    <property type="protein sequence ID" value="CAG8778425.1"/>
    <property type="molecule type" value="Genomic_DNA"/>
</dbReference>
<evidence type="ECO:0000313" key="2">
    <source>
        <dbReference type="Proteomes" id="UP000789759"/>
    </source>
</evidence>
<reference evidence="1" key="1">
    <citation type="submission" date="2021-06" db="EMBL/GenBank/DDBJ databases">
        <authorList>
            <person name="Kallberg Y."/>
            <person name="Tangrot J."/>
            <person name="Rosling A."/>
        </authorList>
    </citation>
    <scope>NUCLEOTIDE SEQUENCE</scope>
    <source>
        <strain evidence="1">FL966</strain>
    </source>
</reference>
<gene>
    <name evidence="1" type="ORF">CPELLU_LOCUS16250</name>
</gene>
<dbReference type="OrthoDB" id="10459589at2759"/>
<sequence length="94" mass="10365">MQDDNGNFTIKSRGLPSTIALKNLSGSKDMPDNYLDENSDKIIETVLSPTFQHSRALYTSKSLNHISQQLQNIVSTGISSLHLDSIPNSDEEDS</sequence>
<organism evidence="1 2">
    <name type="scientific">Cetraspora pellucida</name>
    <dbReference type="NCBI Taxonomy" id="1433469"/>
    <lineage>
        <taxon>Eukaryota</taxon>
        <taxon>Fungi</taxon>
        <taxon>Fungi incertae sedis</taxon>
        <taxon>Mucoromycota</taxon>
        <taxon>Glomeromycotina</taxon>
        <taxon>Glomeromycetes</taxon>
        <taxon>Diversisporales</taxon>
        <taxon>Gigasporaceae</taxon>
        <taxon>Cetraspora</taxon>
    </lineage>
</organism>
<name>A0A9N9JFT4_9GLOM</name>
<keyword evidence="2" id="KW-1185">Reference proteome</keyword>
<feature type="non-terminal residue" evidence="1">
    <location>
        <position position="94"/>
    </location>
</feature>
<dbReference type="Proteomes" id="UP000789759">
    <property type="component" value="Unassembled WGS sequence"/>
</dbReference>